<feature type="compositionally biased region" description="Basic and acidic residues" evidence="1">
    <location>
        <begin position="32"/>
        <end position="60"/>
    </location>
</feature>
<evidence type="ECO:0000256" key="1">
    <source>
        <dbReference type="SAM" id="MobiDB-lite"/>
    </source>
</evidence>
<name>A0A233RYG6_STRDA</name>
<sequence>MRLHRPPNDSETSDDLPRRVRQASLAPQLRHQRPEEPVPEPDPRGDDRRTPELVRDRMAAYREGWTRGGGRQPGRGAAPEPETGSDSTEGDPA</sequence>
<dbReference type="AlphaFoldDB" id="A0A233RYG6"/>
<feature type="region of interest" description="Disordered" evidence="1">
    <location>
        <begin position="1"/>
        <end position="93"/>
    </location>
</feature>
<dbReference type="EMBL" id="MCGQ01000055">
    <property type="protein sequence ID" value="OXY88423.1"/>
    <property type="molecule type" value="Genomic_DNA"/>
</dbReference>
<evidence type="ECO:0000313" key="3">
    <source>
        <dbReference type="Proteomes" id="UP000215483"/>
    </source>
</evidence>
<reference evidence="2 3" key="1">
    <citation type="submission" date="2016-07" db="EMBL/GenBank/DDBJ databases">
        <title>Draft genome of Streptomyces diastatochromogenes.</title>
        <authorList>
            <person name="Podduturi R."/>
            <person name="Lukassen M.B."/>
            <person name="Clausen N."/>
            <person name="Nielsen J.L."/>
            <person name="Jorgensen N.O."/>
        </authorList>
    </citation>
    <scope>NUCLEOTIDE SEQUENCE [LARGE SCALE GENOMIC DNA]</scope>
    <source>
        <strain evidence="2 3">DSM 40608</strain>
    </source>
</reference>
<proteinExistence type="predicted"/>
<evidence type="ECO:0000313" key="2">
    <source>
        <dbReference type="EMBL" id="OXY88423.1"/>
    </source>
</evidence>
<accession>A0A233RYG6</accession>
<comment type="caution">
    <text evidence="2">The sequence shown here is derived from an EMBL/GenBank/DDBJ whole genome shotgun (WGS) entry which is preliminary data.</text>
</comment>
<organism evidence="2 3">
    <name type="scientific">Streptomyces diastatochromogenes</name>
    <dbReference type="NCBI Taxonomy" id="42236"/>
    <lineage>
        <taxon>Bacteria</taxon>
        <taxon>Bacillati</taxon>
        <taxon>Actinomycetota</taxon>
        <taxon>Actinomycetes</taxon>
        <taxon>Kitasatosporales</taxon>
        <taxon>Streptomycetaceae</taxon>
        <taxon>Streptomyces</taxon>
    </lineage>
</organism>
<dbReference type="Proteomes" id="UP000215483">
    <property type="component" value="Unassembled WGS sequence"/>
</dbReference>
<evidence type="ECO:0008006" key="4">
    <source>
        <dbReference type="Google" id="ProtNLM"/>
    </source>
</evidence>
<protein>
    <recommendedName>
        <fullName evidence="4">ATPase</fullName>
    </recommendedName>
</protein>
<keyword evidence="3" id="KW-1185">Reference proteome</keyword>
<gene>
    <name evidence="2" type="ORF">BEK98_42335</name>
</gene>